<dbReference type="SUPFAM" id="SSF53756">
    <property type="entry name" value="UDP-Glycosyltransferase/glycogen phosphorylase"/>
    <property type="match status" value="1"/>
</dbReference>
<gene>
    <name evidence="3" type="ORF">HIV01_009800</name>
</gene>
<feature type="domain" description="UDP-N-acetylglucosamine 2-epimerase" evidence="2">
    <location>
        <begin position="23"/>
        <end position="331"/>
    </location>
</feature>
<organism evidence="3 4">
    <name type="scientific">Lysobacter arenosi</name>
    <dbReference type="NCBI Taxonomy" id="2795387"/>
    <lineage>
        <taxon>Bacteria</taxon>
        <taxon>Pseudomonadati</taxon>
        <taxon>Pseudomonadota</taxon>
        <taxon>Gammaproteobacteria</taxon>
        <taxon>Lysobacterales</taxon>
        <taxon>Lysobacteraceae</taxon>
        <taxon>Lysobacter</taxon>
    </lineage>
</organism>
<sequence length="362" mass="40240">MTLLVFVGTKAQYIKTAPILLELDRRRVEYRLIYTGQHSETFSDLEAGFGTRPADECWVPNHEADTHTTFFQWSLRFWLRAWRWRMQGGHRSASMVLVHGDTASTLYCAALARICGLPVCHVEAGLRSQSLTDPFPEEIIRRIVSRLTSLHCAPSADAVGNLAGVRGRVVDSHGNTLIDALGVSLQRVDESPRTPDYAVVSMHRNENLSNRRDFDMLMSQILEAARTVPIRFVLHPATRAKLASTGWGERLNACPGITLLARMGHSEFLDLLVGSNFLLTDGGSNQEEAAVLGIPCLLLRRHTERPDGIGDMVELSGLDPDVIQRFIARHAAKRWVRRPIPSVSPSRRIVDALVGLPANQEG</sequence>
<dbReference type="PANTHER" id="PTHR43174:SF1">
    <property type="entry name" value="UDP-N-ACETYLGLUCOSAMINE 2-EPIMERASE"/>
    <property type="match status" value="1"/>
</dbReference>
<evidence type="ECO:0000313" key="4">
    <source>
        <dbReference type="Proteomes" id="UP000663400"/>
    </source>
</evidence>
<dbReference type="PANTHER" id="PTHR43174">
    <property type="entry name" value="UDP-N-ACETYLGLUCOSAMINE 2-EPIMERASE"/>
    <property type="match status" value="1"/>
</dbReference>
<proteinExistence type="inferred from homology"/>
<evidence type="ECO:0000313" key="3">
    <source>
        <dbReference type="EMBL" id="QSX73550.1"/>
    </source>
</evidence>
<dbReference type="Gene3D" id="3.40.50.2000">
    <property type="entry name" value="Glycogen Phosphorylase B"/>
    <property type="match status" value="2"/>
</dbReference>
<dbReference type="RefSeq" id="WP_200606758.1">
    <property type="nucleotide sequence ID" value="NZ_CP071517.1"/>
</dbReference>
<dbReference type="InterPro" id="IPR029767">
    <property type="entry name" value="WecB-like"/>
</dbReference>
<dbReference type="InterPro" id="IPR003331">
    <property type="entry name" value="UDP_GlcNAc_Epimerase_2_dom"/>
</dbReference>
<accession>A0ABX7R604</accession>
<evidence type="ECO:0000259" key="2">
    <source>
        <dbReference type="Pfam" id="PF02350"/>
    </source>
</evidence>
<reference evidence="3 4" key="1">
    <citation type="submission" date="2021-02" db="EMBL/GenBank/DDBJ databases">
        <title>Lysobacter arenosi sp. nov., isolated from soil of gangwondo yeongwol, south Korea.</title>
        <authorList>
            <person name="Kim K.R."/>
            <person name="Kim K.H."/>
            <person name="Jeon C.O."/>
        </authorList>
    </citation>
    <scope>NUCLEOTIDE SEQUENCE [LARGE SCALE GENOMIC DNA]</scope>
    <source>
        <strain evidence="3 4">R7</strain>
    </source>
</reference>
<dbReference type="Proteomes" id="UP000663400">
    <property type="component" value="Chromosome"/>
</dbReference>
<keyword evidence="4" id="KW-1185">Reference proteome</keyword>
<evidence type="ECO:0000256" key="1">
    <source>
        <dbReference type="RuleBase" id="RU003513"/>
    </source>
</evidence>
<keyword evidence="1" id="KW-0413">Isomerase</keyword>
<comment type="similarity">
    <text evidence="1">Belongs to the UDP-N-acetylglucosamine 2-epimerase family.</text>
</comment>
<name>A0ABX7R604_9GAMM</name>
<dbReference type="EMBL" id="CP071517">
    <property type="protein sequence ID" value="QSX73550.1"/>
    <property type="molecule type" value="Genomic_DNA"/>
</dbReference>
<dbReference type="Pfam" id="PF02350">
    <property type="entry name" value="Epimerase_2"/>
    <property type="match status" value="1"/>
</dbReference>
<protein>
    <submittedName>
        <fullName evidence="3">UDP-N-acetylglucosamine 2-epimerase</fullName>
    </submittedName>
</protein>